<keyword evidence="3" id="KW-1185">Reference proteome</keyword>
<keyword evidence="1" id="KW-0812">Transmembrane</keyword>
<dbReference type="AlphaFoldDB" id="W9XBQ7"/>
<dbReference type="EMBL" id="AMGX01000002">
    <property type="protein sequence ID" value="EXJ74785.1"/>
    <property type="molecule type" value="Genomic_DNA"/>
</dbReference>
<protein>
    <submittedName>
        <fullName evidence="2">Uncharacterized protein</fullName>
    </submittedName>
</protein>
<dbReference type="RefSeq" id="XP_007740287.1">
    <property type="nucleotide sequence ID" value="XM_007742097.1"/>
</dbReference>
<feature type="transmembrane region" description="Helical" evidence="1">
    <location>
        <begin position="145"/>
        <end position="167"/>
    </location>
</feature>
<evidence type="ECO:0000313" key="2">
    <source>
        <dbReference type="EMBL" id="EXJ74785.1"/>
    </source>
</evidence>
<dbReference type="GeneID" id="19186214"/>
<dbReference type="OrthoDB" id="10649036at2759"/>
<evidence type="ECO:0000256" key="1">
    <source>
        <dbReference type="SAM" id="Phobius"/>
    </source>
</evidence>
<accession>W9XBQ7</accession>
<sequence>MAAGGAAPSDVAGTSIRSWNAVRELRDNFGPLSTFLVRVDESGALTIMRFKKRYGAKGLEKMVSALMGYEEAIFDAQIKMLPLVEIAEKTHDPFLSAAYHDPKLLRGFNNLTEANRRFERHNTQDGGGIPAERAIVLGWKLKKSYVDGLVIGIVTLAGGAGLAMGLACRNATLGFAIGTGIATTLGLTVPLLAALLD</sequence>
<keyword evidence="1" id="KW-1133">Transmembrane helix</keyword>
<reference evidence="2 3" key="1">
    <citation type="submission" date="2013-03" db="EMBL/GenBank/DDBJ databases">
        <title>The Genome Sequence of Cladophialophora psammophila CBS 110553.</title>
        <authorList>
            <consortium name="The Broad Institute Genomics Platform"/>
            <person name="Cuomo C."/>
            <person name="de Hoog S."/>
            <person name="Gorbushina A."/>
            <person name="Walker B."/>
            <person name="Young S.K."/>
            <person name="Zeng Q."/>
            <person name="Gargeya S."/>
            <person name="Fitzgerald M."/>
            <person name="Haas B."/>
            <person name="Abouelleil A."/>
            <person name="Allen A.W."/>
            <person name="Alvarado L."/>
            <person name="Arachchi H.M."/>
            <person name="Berlin A.M."/>
            <person name="Chapman S.B."/>
            <person name="Gainer-Dewar J."/>
            <person name="Goldberg J."/>
            <person name="Griggs A."/>
            <person name="Gujja S."/>
            <person name="Hansen M."/>
            <person name="Howarth C."/>
            <person name="Imamovic A."/>
            <person name="Ireland A."/>
            <person name="Larimer J."/>
            <person name="McCowan C."/>
            <person name="Murphy C."/>
            <person name="Pearson M."/>
            <person name="Poon T.W."/>
            <person name="Priest M."/>
            <person name="Roberts A."/>
            <person name="Saif S."/>
            <person name="Shea T."/>
            <person name="Sisk P."/>
            <person name="Sykes S."/>
            <person name="Wortman J."/>
            <person name="Nusbaum C."/>
            <person name="Birren B."/>
        </authorList>
    </citation>
    <scope>NUCLEOTIDE SEQUENCE [LARGE SCALE GENOMIC DNA]</scope>
    <source>
        <strain evidence="2 3">CBS 110553</strain>
    </source>
</reference>
<proteinExistence type="predicted"/>
<dbReference type="Proteomes" id="UP000019471">
    <property type="component" value="Unassembled WGS sequence"/>
</dbReference>
<comment type="caution">
    <text evidence="2">The sequence shown here is derived from an EMBL/GenBank/DDBJ whole genome shotgun (WGS) entry which is preliminary data.</text>
</comment>
<name>W9XBQ7_9EURO</name>
<evidence type="ECO:0000313" key="3">
    <source>
        <dbReference type="Proteomes" id="UP000019471"/>
    </source>
</evidence>
<dbReference type="HOGENOM" id="CLU_1384033_0_0_1"/>
<gene>
    <name evidence="2" type="ORF">A1O5_01480</name>
</gene>
<keyword evidence="1" id="KW-0472">Membrane</keyword>
<organism evidence="2 3">
    <name type="scientific">Cladophialophora psammophila CBS 110553</name>
    <dbReference type="NCBI Taxonomy" id="1182543"/>
    <lineage>
        <taxon>Eukaryota</taxon>
        <taxon>Fungi</taxon>
        <taxon>Dikarya</taxon>
        <taxon>Ascomycota</taxon>
        <taxon>Pezizomycotina</taxon>
        <taxon>Eurotiomycetes</taxon>
        <taxon>Chaetothyriomycetidae</taxon>
        <taxon>Chaetothyriales</taxon>
        <taxon>Herpotrichiellaceae</taxon>
        <taxon>Cladophialophora</taxon>
    </lineage>
</organism>
<feature type="transmembrane region" description="Helical" evidence="1">
    <location>
        <begin position="173"/>
        <end position="196"/>
    </location>
</feature>